<dbReference type="Pfam" id="PF02515">
    <property type="entry name" value="CoA_transf_3"/>
    <property type="match status" value="1"/>
</dbReference>
<dbReference type="KEGG" id="bmur:ABE28_006365"/>
<dbReference type="Gene3D" id="3.40.50.10540">
    <property type="entry name" value="Crotonobetainyl-coa:carnitine coa-transferase, domain 1"/>
    <property type="match status" value="1"/>
</dbReference>
<evidence type="ECO:0000313" key="2">
    <source>
        <dbReference type="EMBL" id="AOH53968.1"/>
    </source>
</evidence>
<organism evidence="2 3">
    <name type="scientific">Peribacillus muralis</name>
    <dbReference type="NCBI Taxonomy" id="264697"/>
    <lineage>
        <taxon>Bacteria</taxon>
        <taxon>Bacillati</taxon>
        <taxon>Bacillota</taxon>
        <taxon>Bacilli</taxon>
        <taxon>Bacillales</taxon>
        <taxon>Bacillaceae</taxon>
        <taxon>Peribacillus</taxon>
    </lineage>
</organism>
<name>A0A1B3XL63_9BACI</name>
<dbReference type="InterPro" id="IPR050483">
    <property type="entry name" value="CoA-transferase_III_domain"/>
</dbReference>
<dbReference type="GO" id="GO:0008410">
    <property type="term" value="F:CoA-transferase activity"/>
    <property type="evidence" value="ECO:0007669"/>
    <property type="project" value="TreeGrafter"/>
</dbReference>
<dbReference type="OrthoDB" id="9797653at2"/>
<keyword evidence="3" id="KW-1185">Reference proteome</keyword>
<dbReference type="InterPro" id="IPR023606">
    <property type="entry name" value="CoA-Trfase_III_dom_1_sf"/>
</dbReference>
<dbReference type="Proteomes" id="UP000077926">
    <property type="component" value="Chromosome"/>
</dbReference>
<dbReference type="EMBL" id="CP017080">
    <property type="protein sequence ID" value="AOH53968.1"/>
    <property type="molecule type" value="Genomic_DNA"/>
</dbReference>
<dbReference type="PANTHER" id="PTHR48207">
    <property type="entry name" value="SUCCINATE--HYDROXYMETHYLGLUTARATE COA-TRANSFERASE"/>
    <property type="match status" value="1"/>
</dbReference>
<dbReference type="PANTHER" id="PTHR48207:SF3">
    <property type="entry name" value="SUCCINATE--HYDROXYMETHYLGLUTARATE COA-TRANSFERASE"/>
    <property type="match status" value="1"/>
</dbReference>
<dbReference type="AlphaFoldDB" id="A0A1B3XL63"/>
<evidence type="ECO:0000256" key="1">
    <source>
        <dbReference type="ARBA" id="ARBA00022679"/>
    </source>
</evidence>
<dbReference type="InterPro" id="IPR003673">
    <property type="entry name" value="CoA-Trfase_fam_III"/>
</dbReference>
<dbReference type="STRING" id="264697.ABE28_006365"/>
<dbReference type="InterPro" id="IPR044855">
    <property type="entry name" value="CoA-Trfase_III_dom3_sf"/>
</dbReference>
<reference evidence="2 3" key="1">
    <citation type="submission" date="2016-08" db="EMBL/GenBank/DDBJ databases">
        <title>Complete genome sequence of Bacillus muralis G25-68, a strain with toxicity to nematodes.</title>
        <authorList>
            <person name="Zheng Z."/>
        </authorList>
    </citation>
    <scope>NUCLEOTIDE SEQUENCE [LARGE SCALE GENOMIC DNA]</scope>
    <source>
        <strain evidence="2 3">G25-68</strain>
    </source>
</reference>
<dbReference type="RefSeq" id="WP_064466544.1">
    <property type="nucleotide sequence ID" value="NZ_CP017080.1"/>
</dbReference>
<proteinExistence type="predicted"/>
<keyword evidence="1 2" id="KW-0808">Transferase</keyword>
<sequence length="395" mass="43541">MSGALEGVRIIDVSRVLAGPFCSMILGDLGAEVIKIEHHQSGDETRGWGPPFAQGESAYYLCANRNKQSMTLNLKSEQGKEIFRELVSSGDIVIQNFKTGTLEKMGLGYEDLKEFNPQLIMASITGFGLTGPYKDLPGYDYIIQAMSGLMSITGEKGGEPVKVGVAIADILTGLYTCIGILSALHHRNESGQGQEIDISLMDCQVSSLVNVASNYLFNGLPPERMGNQHSNIVPYQTFRTSDGELVVAVGNDEQFSRFAAVIGSPELAEQQRFKHNEKRLLNKEELIPILEDSLKRKTKKEWKVLLDDAGIPNGPINDIAEMFEDPQISARGMLMAMDHPTIADLRMVGSPLNLSKTPVTMRKHPPLYGEHTDAILVEMGYDPVQIEKFKQNKII</sequence>
<accession>A0A1B3XL63</accession>
<dbReference type="Gene3D" id="3.30.1540.10">
    <property type="entry name" value="formyl-coa transferase, domain 3"/>
    <property type="match status" value="1"/>
</dbReference>
<evidence type="ECO:0000313" key="3">
    <source>
        <dbReference type="Proteomes" id="UP000077926"/>
    </source>
</evidence>
<gene>
    <name evidence="2" type="ORF">ABE28_006365</name>
</gene>
<protein>
    <submittedName>
        <fullName evidence="2">CoA-transferase</fullName>
    </submittedName>
</protein>
<dbReference type="SUPFAM" id="SSF89796">
    <property type="entry name" value="CoA-transferase family III (CaiB/BaiF)"/>
    <property type="match status" value="1"/>
</dbReference>